<evidence type="ECO:0000313" key="2">
    <source>
        <dbReference type="EMBL" id="CAG8841769.1"/>
    </source>
</evidence>
<evidence type="ECO:0000313" key="3">
    <source>
        <dbReference type="Proteomes" id="UP000789901"/>
    </source>
</evidence>
<name>A0ABN7WVC8_GIGMA</name>
<feature type="domain" description="PiggyBac transposable element-derived protein" evidence="1">
    <location>
        <begin position="14"/>
        <end position="101"/>
    </location>
</feature>
<keyword evidence="3" id="KW-1185">Reference proteome</keyword>
<gene>
    <name evidence="2" type="ORF">GMARGA_LOCUS35619</name>
</gene>
<reference evidence="2 3" key="1">
    <citation type="submission" date="2021-06" db="EMBL/GenBank/DDBJ databases">
        <authorList>
            <person name="Kallberg Y."/>
            <person name="Tangrot J."/>
            <person name="Rosling A."/>
        </authorList>
    </citation>
    <scope>NUCLEOTIDE SEQUENCE [LARGE SCALE GENOMIC DNA]</scope>
    <source>
        <strain evidence="2 3">120-4 pot B 10/14</strain>
    </source>
</reference>
<evidence type="ECO:0000259" key="1">
    <source>
        <dbReference type="Pfam" id="PF13843"/>
    </source>
</evidence>
<dbReference type="EMBL" id="CAJVQB010066820">
    <property type="protein sequence ID" value="CAG8841769.1"/>
    <property type="molecule type" value="Genomic_DNA"/>
</dbReference>
<dbReference type="Proteomes" id="UP000789901">
    <property type="component" value="Unassembled WGS sequence"/>
</dbReference>
<accession>A0ABN7WVC8</accession>
<proteinExistence type="predicted"/>
<sequence>FYYTLMIPNKLDAPNFNDPLYSVRGFINAFNSNLIEAVRPKNTLYIDKSMNSWLGKKNKIPGHSKIPQKPHPIGQELKLVADGFTNIIIQLELCKEKKIEKSSLHQNIVVLLPIYFD</sequence>
<protein>
    <submittedName>
        <fullName evidence="2">15227_t:CDS:1</fullName>
    </submittedName>
</protein>
<dbReference type="InterPro" id="IPR029526">
    <property type="entry name" value="PGBD"/>
</dbReference>
<organism evidence="2 3">
    <name type="scientific">Gigaspora margarita</name>
    <dbReference type="NCBI Taxonomy" id="4874"/>
    <lineage>
        <taxon>Eukaryota</taxon>
        <taxon>Fungi</taxon>
        <taxon>Fungi incertae sedis</taxon>
        <taxon>Mucoromycota</taxon>
        <taxon>Glomeromycotina</taxon>
        <taxon>Glomeromycetes</taxon>
        <taxon>Diversisporales</taxon>
        <taxon>Gigasporaceae</taxon>
        <taxon>Gigaspora</taxon>
    </lineage>
</organism>
<feature type="non-terminal residue" evidence="2">
    <location>
        <position position="1"/>
    </location>
</feature>
<dbReference type="Pfam" id="PF13843">
    <property type="entry name" value="DDE_Tnp_1_7"/>
    <property type="match status" value="1"/>
</dbReference>
<comment type="caution">
    <text evidence="2">The sequence shown here is derived from an EMBL/GenBank/DDBJ whole genome shotgun (WGS) entry which is preliminary data.</text>
</comment>